<accession>A0A316EDH7</accession>
<dbReference type="EMBL" id="QGGO01000004">
    <property type="protein sequence ID" value="PWK28155.1"/>
    <property type="molecule type" value="Genomic_DNA"/>
</dbReference>
<keyword evidence="2" id="KW-1185">Reference proteome</keyword>
<evidence type="ECO:0000313" key="2">
    <source>
        <dbReference type="Proteomes" id="UP000245489"/>
    </source>
</evidence>
<name>A0A316EDH7_9BACT</name>
<dbReference type="AlphaFoldDB" id="A0A316EDH7"/>
<gene>
    <name evidence="1" type="ORF">LV89_00933</name>
</gene>
<reference evidence="1 2" key="1">
    <citation type="submission" date="2018-05" db="EMBL/GenBank/DDBJ databases">
        <title>Genomic Encyclopedia of Archaeal and Bacterial Type Strains, Phase II (KMG-II): from individual species to whole genera.</title>
        <authorList>
            <person name="Goeker M."/>
        </authorList>
    </citation>
    <scope>NUCLEOTIDE SEQUENCE [LARGE SCALE GENOMIC DNA]</scope>
    <source>
        <strain evidence="1 2">DSM 22214</strain>
    </source>
</reference>
<evidence type="ECO:0000313" key="1">
    <source>
        <dbReference type="EMBL" id="PWK28155.1"/>
    </source>
</evidence>
<proteinExistence type="predicted"/>
<comment type="caution">
    <text evidence="1">The sequence shown here is derived from an EMBL/GenBank/DDBJ whole genome shotgun (WGS) entry which is preliminary data.</text>
</comment>
<organism evidence="1 2">
    <name type="scientific">Arcicella aurantiaca</name>
    <dbReference type="NCBI Taxonomy" id="591202"/>
    <lineage>
        <taxon>Bacteria</taxon>
        <taxon>Pseudomonadati</taxon>
        <taxon>Bacteroidota</taxon>
        <taxon>Cytophagia</taxon>
        <taxon>Cytophagales</taxon>
        <taxon>Flectobacillaceae</taxon>
        <taxon>Arcicella</taxon>
    </lineage>
</organism>
<protein>
    <submittedName>
        <fullName evidence="1">Uncharacterized protein</fullName>
    </submittedName>
</protein>
<sequence>MNKFRNIFVLLISLLLINNGIAKNLSNNFSEKKTVVVNENHHPTTLSTFVDDTFPDEDFDLEEDSDDSDDDDYVHILTTKNVVIFDEHTNTHLYSYSFSNHSVKRFILYCSLKLHC</sequence>
<dbReference type="RefSeq" id="WP_109741714.1">
    <property type="nucleotide sequence ID" value="NZ_QGGO01000004.1"/>
</dbReference>
<dbReference type="Proteomes" id="UP000245489">
    <property type="component" value="Unassembled WGS sequence"/>
</dbReference>